<dbReference type="EMBL" id="BSPB01000067">
    <property type="protein sequence ID" value="GLS16608.1"/>
    <property type="molecule type" value="Genomic_DNA"/>
</dbReference>
<keyword evidence="1" id="KW-0812">Transmembrane</keyword>
<reference evidence="3" key="1">
    <citation type="journal article" date="2019" name="Int. J. Syst. Evol. Microbiol.">
        <title>The Global Catalogue of Microorganisms (GCM) 10K type strain sequencing project: providing services to taxonomists for standard genome sequencing and annotation.</title>
        <authorList>
            <consortium name="The Broad Institute Genomics Platform"/>
            <consortium name="The Broad Institute Genome Sequencing Center for Infectious Disease"/>
            <person name="Wu L."/>
            <person name="Ma J."/>
        </authorList>
    </citation>
    <scope>NUCLEOTIDE SEQUENCE [LARGE SCALE GENOMIC DNA]</scope>
    <source>
        <strain evidence="3">NBRC 109341</strain>
    </source>
</reference>
<evidence type="ECO:0000256" key="1">
    <source>
        <dbReference type="SAM" id="Phobius"/>
    </source>
</evidence>
<organism evidence="2 3">
    <name type="scientific">Hydrogenophaga electricum</name>
    <dbReference type="NCBI Taxonomy" id="1230953"/>
    <lineage>
        <taxon>Bacteria</taxon>
        <taxon>Pseudomonadati</taxon>
        <taxon>Pseudomonadota</taxon>
        <taxon>Betaproteobacteria</taxon>
        <taxon>Burkholderiales</taxon>
        <taxon>Comamonadaceae</taxon>
        <taxon>Hydrogenophaga</taxon>
    </lineage>
</organism>
<sequence>MSTAISSSSALGHRSEGVYRARRSFDSARGLAAMLLAAAVAAMVVLADHLISTWADGHLFLAWVSLWVVVFAGLALFGSTARSLALRTLKALDGWSRSLAEARAEARLWELAKQDPRLRSELIQARIRESAEVDAAAVAPVAKSAEVFSEALAPMGLDSGVVSPVSARLMAQTAMRRHAGYLPYL</sequence>
<evidence type="ECO:0000313" key="2">
    <source>
        <dbReference type="EMBL" id="GLS16608.1"/>
    </source>
</evidence>
<feature type="transmembrane region" description="Helical" evidence="1">
    <location>
        <begin position="57"/>
        <end position="77"/>
    </location>
</feature>
<gene>
    <name evidence="2" type="ORF">GCM10007935_40510</name>
</gene>
<protein>
    <submittedName>
        <fullName evidence="2">Uncharacterized protein</fullName>
    </submittedName>
</protein>
<comment type="caution">
    <text evidence="2">The sequence shown here is derived from an EMBL/GenBank/DDBJ whole genome shotgun (WGS) entry which is preliminary data.</text>
</comment>
<evidence type="ECO:0000313" key="3">
    <source>
        <dbReference type="Proteomes" id="UP001156903"/>
    </source>
</evidence>
<dbReference type="RefSeq" id="WP_234267360.1">
    <property type="nucleotide sequence ID" value="NZ_BSPB01000067.1"/>
</dbReference>
<name>A0ABQ6C8B0_9BURK</name>
<keyword evidence="3" id="KW-1185">Reference proteome</keyword>
<accession>A0ABQ6C8B0</accession>
<proteinExistence type="predicted"/>
<feature type="transmembrane region" description="Helical" evidence="1">
    <location>
        <begin position="30"/>
        <end position="51"/>
    </location>
</feature>
<dbReference type="Proteomes" id="UP001156903">
    <property type="component" value="Unassembled WGS sequence"/>
</dbReference>
<keyword evidence="1" id="KW-0472">Membrane</keyword>
<keyword evidence="1" id="KW-1133">Transmembrane helix</keyword>